<proteinExistence type="predicted"/>
<accession>A0A914PLT2</accession>
<protein>
    <submittedName>
        <fullName evidence="3">RING-type domain-containing protein</fullName>
    </submittedName>
</protein>
<feature type="coiled-coil region" evidence="1">
    <location>
        <begin position="348"/>
        <end position="382"/>
    </location>
</feature>
<evidence type="ECO:0000313" key="3">
    <source>
        <dbReference type="WBParaSite" id="PDA_v2.g19432.t1"/>
    </source>
</evidence>
<evidence type="ECO:0000256" key="1">
    <source>
        <dbReference type="SAM" id="Coils"/>
    </source>
</evidence>
<dbReference type="Proteomes" id="UP000887578">
    <property type="component" value="Unplaced"/>
</dbReference>
<dbReference type="AlphaFoldDB" id="A0A914PLT2"/>
<name>A0A914PLT2_9BILA</name>
<reference evidence="3" key="1">
    <citation type="submission" date="2022-11" db="UniProtKB">
        <authorList>
            <consortium name="WormBaseParasite"/>
        </authorList>
    </citation>
    <scope>IDENTIFICATION</scope>
</reference>
<organism evidence="2 3">
    <name type="scientific">Panagrolaimus davidi</name>
    <dbReference type="NCBI Taxonomy" id="227884"/>
    <lineage>
        <taxon>Eukaryota</taxon>
        <taxon>Metazoa</taxon>
        <taxon>Ecdysozoa</taxon>
        <taxon>Nematoda</taxon>
        <taxon>Chromadorea</taxon>
        <taxon>Rhabditida</taxon>
        <taxon>Tylenchina</taxon>
        <taxon>Panagrolaimomorpha</taxon>
        <taxon>Panagrolaimoidea</taxon>
        <taxon>Panagrolaimidae</taxon>
        <taxon>Panagrolaimus</taxon>
    </lineage>
</organism>
<feature type="coiled-coil region" evidence="1">
    <location>
        <begin position="9"/>
        <end position="131"/>
    </location>
</feature>
<keyword evidence="2" id="KW-1185">Reference proteome</keyword>
<evidence type="ECO:0000313" key="2">
    <source>
        <dbReference type="Proteomes" id="UP000887578"/>
    </source>
</evidence>
<sequence length="479" mass="56055">MNEQQLFHYNLALKKSEKAESEVAELKNQLALLRTENAKAFEVEKVKREMAESNYETEKVKRELAERNCEVEKVKREMAESNYETEKVKRELAERNCEAEKVKREMAERNYEREVEKIKFAECALEKENAKQKKNINKIGELRNAETMLRQAKQFEEKKKALKNPSESVLSKLRYECECITKRPLLTMSHTQWIYGILHAAMGPVIKVLGTIEDDALKQDLKDLEINIQSSAEIRKSNKNLKTEVEYVKSHIEELKNAIKTSKIILPKWKKIRRTPMKDQPICESPYCVQNLFGTDPSPLFLTFLKCKCGSFIHASCDLLFVNYEIQYAQDTEYLCPSCDPISTEGALKDLEARQADWEKDLTELKEILKKKEQELKDTKVEIPYERCVTYQKIQSRLKELKVRKNLYFQKLNGVDVRKLITHRETFISVIKEDFQEDVRSLFACLNTFQELAEKQFLTDADIDTIDSAELKRAYKVIE</sequence>
<dbReference type="WBParaSite" id="PDA_v2.g19432.t1">
    <property type="protein sequence ID" value="PDA_v2.g19432.t1"/>
    <property type="gene ID" value="PDA_v2.g19432"/>
</dbReference>
<keyword evidence="1" id="KW-0175">Coiled coil</keyword>